<dbReference type="CDD" id="cd02643">
    <property type="entry name" value="R3H_NF-X1"/>
    <property type="match status" value="1"/>
</dbReference>
<comment type="similarity">
    <text evidence="2">Belongs to the NFX1 family.</text>
</comment>
<keyword evidence="4" id="KW-0677">Repeat</keyword>
<feature type="compositionally biased region" description="Low complexity" evidence="11">
    <location>
        <begin position="91"/>
        <end position="115"/>
    </location>
</feature>
<dbReference type="SMART" id="SM00438">
    <property type="entry name" value="ZnF_NFX"/>
    <property type="match status" value="9"/>
</dbReference>
<dbReference type="OrthoDB" id="6512771at2759"/>
<dbReference type="Gene3D" id="3.30.1370.50">
    <property type="entry name" value="R3H-like domain"/>
    <property type="match status" value="1"/>
</dbReference>
<dbReference type="SMART" id="SM00393">
    <property type="entry name" value="R3H"/>
    <property type="match status" value="1"/>
</dbReference>
<feature type="domain" description="RING-type" evidence="13">
    <location>
        <begin position="250"/>
        <end position="298"/>
    </location>
</feature>
<protein>
    <recommendedName>
        <fullName evidence="17">Transcriptional repressor NF-X1-like protein</fullName>
    </recommendedName>
</protein>
<accession>A0A9J6BY89</accession>
<feature type="compositionally biased region" description="Basic and acidic residues" evidence="11">
    <location>
        <begin position="218"/>
        <end position="238"/>
    </location>
</feature>
<evidence type="ECO:0000259" key="14">
    <source>
        <dbReference type="PROSITE" id="PS51061"/>
    </source>
</evidence>
<name>A0A9J6BY89_POLVA</name>
<evidence type="ECO:0000259" key="12">
    <source>
        <dbReference type="PROSITE" id="PS50016"/>
    </source>
</evidence>
<keyword evidence="6" id="KW-0862">Zinc</keyword>
<dbReference type="CDD" id="cd06008">
    <property type="entry name" value="NF-X1-zinc-finger"/>
    <property type="match status" value="5"/>
</dbReference>
<comment type="caution">
    <text evidence="15">The sequence shown here is derived from an EMBL/GenBank/DDBJ whole genome shotgun (WGS) entry which is preliminary data.</text>
</comment>
<dbReference type="InterPro" id="IPR019787">
    <property type="entry name" value="Znf_PHD-finger"/>
</dbReference>
<feature type="compositionally biased region" description="Basic and acidic residues" evidence="11">
    <location>
        <begin position="59"/>
        <end position="68"/>
    </location>
</feature>
<dbReference type="InterPro" id="IPR034076">
    <property type="entry name" value="R3H_NF-X1"/>
</dbReference>
<feature type="domain" description="PHD-type" evidence="12">
    <location>
        <begin position="247"/>
        <end position="300"/>
    </location>
</feature>
<comment type="subcellular location">
    <subcellularLocation>
        <location evidence="1">Nucleus</location>
    </subcellularLocation>
</comment>
<dbReference type="PROSITE" id="PS50089">
    <property type="entry name" value="ZF_RING_2"/>
    <property type="match status" value="1"/>
</dbReference>
<keyword evidence="16" id="KW-1185">Reference proteome</keyword>
<dbReference type="InterPro" id="IPR036867">
    <property type="entry name" value="R3H_dom_sf"/>
</dbReference>
<evidence type="ECO:0000256" key="6">
    <source>
        <dbReference type="ARBA" id="ARBA00022833"/>
    </source>
</evidence>
<evidence type="ECO:0000256" key="3">
    <source>
        <dbReference type="ARBA" id="ARBA00022723"/>
    </source>
</evidence>
<dbReference type="GO" id="GO:0000977">
    <property type="term" value="F:RNA polymerase II transcription regulatory region sequence-specific DNA binding"/>
    <property type="evidence" value="ECO:0007669"/>
    <property type="project" value="TreeGrafter"/>
</dbReference>
<dbReference type="PANTHER" id="PTHR12360:SF12">
    <property type="entry name" value="TRANSCRIPTIONAL REPRESSOR NF-X1"/>
    <property type="match status" value="1"/>
</dbReference>
<gene>
    <name evidence="15" type="ORF">PVAND_004471</name>
</gene>
<dbReference type="AlphaFoldDB" id="A0A9J6BY89"/>
<feature type="compositionally biased region" description="Low complexity" evidence="11">
    <location>
        <begin position="173"/>
        <end position="191"/>
    </location>
</feature>
<feature type="compositionally biased region" description="Polar residues" evidence="11">
    <location>
        <begin position="123"/>
        <end position="149"/>
    </location>
</feature>
<dbReference type="SUPFAM" id="SSF57850">
    <property type="entry name" value="RING/U-box"/>
    <property type="match status" value="1"/>
</dbReference>
<dbReference type="InterPro" id="IPR000967">
    <property type="entry name" value="Znf_NFX1"/>
</dbReference>
<evidence type="ECO:0000256" key="1">
    <source>
        <dbReference type="ARBA" id="ARBA00004123"/>
    </source>
</evidence>
<reference evidence="15" key="1">
    <citation type="submission" date="2021-03" db="EMBL/GenBank/DDBJ databases">
        <title>Chromosome level genome of the anhydrobiotic midge Polypedilum vanderplanki.</title>
        <authorList>
            <person name="Yoshida Y."/>
            <person name="Kikawada T."/>
            <person name="Gusev O."/>
        </authorList>
    </citation>
    <scope>NUCLEOTIDE SEQUENCE</scope>
    <source>
        <strain evidence="15">NIAS01</strain>
        <tissue evidence="15">Whole body or cell culture</tissue>
    </source>
</reference>
<evidence type="ECO:0000256" key="8">
    <source>
        <dbReference type="ARBA" id="ARBA00023163"/>
    </source>
</evidence>
<dbReference type="PANTHER" id="PTHR12360">
    <property type="entry name" value="NUCLEAR TRANSCRIPTION FACTOR, X-BOX BINDING 1 NFX1"/>
    <property type="match status" value="1"/>
</dbReference>
<evidence type="ECO:0000259" key="13">
    <source>
        <dbReference type="PROSITE" id="PS50089"/>
    </source>
</evidence>
<dbReference type="EMBL" id="JADBJN010000002">
    <property type="protein sequence ID" value="KAG5674509.1"/>
    <property type="molecule type" value="Genomic_DNA"/>
</dbReference>
<evidence type="ECO:0000256" key="5">
    <source>
        <dbReference type="ARBA" id="ARBA00022771"/>
    </source>
</evidence>
<dbReference type="Pfam" id="PF01422">
    <property type="entry name" value="zf-NF-X1"/>
    <property type="match status" value="7"/>
</dbReference>
<keyword evidence="8" id="KW-0804">Transcription</keyword>
<evidence type="ECO:0000256" key="9">
    <source>
        <dbReference type="ARBA" id="ARBA00023242"/>
    </source>
</evidence>
<feature type="domain" description="R3H" evidence="14">
    <location>
        <begin position="870"/>
        <end position="938"/>
    </location>
</feature>
<dbReference type="GO" id="GO:0000122">
    <property type="term" value="P:negative regulation of transcription by RNA polymerase II"/>
    <property type="evidence" value="ECO:0007669"/>
    <property type="project" value="TreeGrafter"/>
</dbReference>
<proteinExistence type="inferred from homology"/>
<feature type="region of interest" description="Disordered" evidence="11">
    <location>
        <begin position="54"/>
        <end position="238"/>
    </location>
</feature>
<dbReference type="InterPro" id="IPR001841">
    <property type="entry name" value="Znf_RING"/>
</dbReference>
<evidence type="ECO:0008006" key="17">
    <source>
        <dbReference type="Google" id="ProtNLM"/>
    </source>
</evidence>
<feature type="compositionally biased region" description="Low complexity" evidence="11">
    <location>
        <begin position="150"/>
        <end position="159"/>
    </location>
</feature>
<feature type="compositionally biased region" description="Basic and acidic residues" evidence="11">
    <location>
        <begin position="79"/>
        <end position="90"/>
    </location>
</feature>
<dbReference type="GO" id="GO:0000981">
    <property type="term" value="F:DNA-binding transcription factor activity, RNA polymerase II-specific"/>
    <property type="evidence" value="ECO:0007669"/>
    <property type="project" value="TreeGrafter"/>
</dbReference>
<evidence type="ECO:0000256" key="11">
    <source>
        <dbReference type="SAM" id="MobiDB-lite"/>
    </source>
</evidence>
<evidence type="ECO:0000313" key="15">
    <source>
        <dbReference type="EMBL" id="KAG5674509.1"/>
    </source>
</evidence>
<dbReference type="PROSITE" id="PS51061">
    <property type="entry name" value="R3H"/>
    <property type="match status" value="1"/>
</dbReference>
<keyword evidence="3" id="KW-0479">Metal-binding</keyword>
<evidence type="ECO:0000256" key="2">
    <source>
        <dbReference type="ARBA" id="ARBA00007269"/>
    </source>
</evidence>
<keyword evidence="5 10" id="KW-0863">Zinc-finger</keyword>
<evidence type="ECO:0000313" key="16">
    <source>
        <dbReference type="Proteomes" id="UP001107558"/>
    </source>
</evidence>
<dbReference type="Pfam" id="PF01424">
    <property type="entry name" value="R3H"/>
    <property type="match status" value="1"/>
</dbReference>
<dbReference type="PROSITE" id="PS50016">
    <property type="entry name" value="ZF_PHD_2"/>
    <property type="match status" value="1"/>
</dbReference>
<evidence type="ECO:0000256" key="7">
    <source>
        <dbReference type="ARBA" id="ARBA00023015"/>
    </source>
</evidence>
<sequence length="968" mass="111503">MSPVSGEESSATQSNLNANASEFIPIMINEESTQLATTNSIHSTTGAIPKKFYKSNNNYRRDKFDRNQRWRSNNGSSSQRRETFAERNNRNENANFEPLESNNQNKKFFANNKPPKQNDRMNDQNQYEGSSQTIQRQNISRQIKNAQMSNNNRLKNNNRYGENEVLSERQYYNRRNNNYGRNYNGIRSNNENQKKEVEQNQQEEVNEKPTTKNRPKKREPFNRKKDESKASSASQRDRLIKEIESNTLECMICCEKIKSYQPIWSCSNCYHILHLYCIKTWMKNSKNDEGEWRCPACNQMTNQKPGDYLCFCGKLKNPAVNRNDLAHSCGEMCMNQTLCPHPCQLKCHPGPHEICYASVLKTCGCGKTSKTYQCSMKAAFECELICDKKLNCSLHKCTKICHQGPCNECTEQIECSCFCGAEKKILPCIVDNLDRVKYSCEKECGKLLSCGNHTCKQKCHEDDCGKCKLLPEFVLCCPCTRTPVKEGSRTSCIDPIPICENICKKALRCGKLSSPHLCQAKCHLNECPPCNQTSNVKCRCGRKEEKIPCKELTNSDLRCKKKCNKFKSCGRHKCRFDCCIDPIHKCTLTCNRLLNCKLHKCQRICHIDNCAPCYRVSFDELRCECGFTVIYPPVPCNTKISDCPKKCTRTHKCNHQVIHNCHSESECPPCVFLTSKFCYGKHEERKTIPCNQESFCCGMPCGKLLKCGRHTCIKTCHQGECEKKDDFCKQKCTMKRFECDHNCNAQCHEGKCPDNISCREKVQVSCVCGNLKEFKTCEQVEYENKKLQRIHITMQMQEMQQSDGITDLKTMLGDFKKTTKILECNDECKTLERNRRLDIAFKVQNPTLASTPRFVPTYSDHVRNYYKKDPTFVNMVHDKLTELVKLAKESKAPYRCHSFPSMNRDKRHVIHDMAELFGIETQAYDAEPNRNIVATATREYCWLPSMSMAEIASRENGARRPPSNQTFK</sequence>
<dbReference type="GO" id="GO:0008270">
    <property type="term" value="F:zinc ion binding"/>
    <property type="evidence" value="ECO:0007669"/>
    <property type="project" value="UniProtKB-KW"/>
</dbReference>
<keyword evidence="7" id="KW-0805">Transcription regulation</keyword>
<dbReference type="GO" id="GO:0005634">
    <property type="term" value="C:nucleus"/>
    <property type="evidence" value="ECO:0007669"/>
    <property type="project" value="UniProtKB-SubCell"/>
</dbReference>
<evidence type="ECO:0000256" key="4">
    <source>
        <dbReference type="ARBA" id="ARBA00022737"/>
    </source>
</evidence>
<organism evidence="15 16">
    <name type="scientific">Polypedilum vanderplanki</name>
    <name type="common">Sleeping chironomid midge</name>
    <dbReference type="NCBI Taxonomy" id="319348"/>
    <lineage>
        <taxon>Eukaryota</taxon>
        <taxon>Metazoa</taxon>
        <taxon>Ecdysozoa</taxon>
        <taxon>Arthropoda</taxon>
        <taxon>Hexapoda</taxon>
        <taxon>Insecta</taxon>
        <taxon>Pterygota</taxon>
        <taxon>Neoptera</taxon>
        <taxon>Endopterygota</taxon>
        <taxon>Diptera</taxon>
        <taxon>Nematocera</taxon>
        <taxon>Chironomoidea</taxon>
        <taxon>Chironomidae</taxon>
        <taxon>Chironominae</taxon>
        <taxon>Polypedilum</taxon>
        <taxon>Polypedilum</taxon>
    </lineage>
</organism>
<dbReference type="InterPro" id="IPR001374">
    <property type="entry name" value="R3H_dom"/>
</dbReference>
<dbReference type="Proteomes" id="UP001107558">
    <property type="component" value="Chromosome 2"/>
</dbReference>
<dbReference type="SUPFAM" id="SSF82708">
    <property type="entry name" value="R3H domain"/>
    <property type="match status" value="1"/>
</dbReference>
<dbReference type="InterPro" id="IPR034078">
    <property type="entry name" value="NFX1_fam"/>
</dbReference>
<evidence type="ECO:0000256" key="10">
    <source>
        <dbReference type="PROSITE-ProRule" id="PRU00175"/>
    </source>
</evidence>
<keyword evidence="9" id="KW-0539">Nucleus</keyword>